<name>T1DUC5_ANOAQ</name>
<proteinExistence type="evidence at transcript level"/>
<feature type="chain" id="PRO_5004574637" evidence="1">
    <location>
        <begin position="25"/>
        <end position="66"/>
    </location>
</feature>
<evidence type="ECO:0000313" key="2">
    <source>
        <dbReference type="EMBL" id="JAB01347.1"/>
    </source>
</evidence>
<dbReference type="AlphaFoldDB" id="T1DUC5"/>
<feature type="non-terminal residue" evidence="2">
    <location>
        <position position="1"/>
    </location>
</feature>
<evidence type="ECO:0000256" key="1">
    <source>
        <dbReference type="SAM" id="SignalP"/>
    </source>
</evidence>
<sequence length="66" mass="7494">CRASCVAPHVCLVFCLIFFVLCWGACPVCCFAPCLHPIIPFSCCGFAHGWRMRSFLSRNKLTNEYF</sequence>
<dbReference type="EMBL" id="GAMD01000244">
    <property type="protein sequence ID" value="JAB01347.1"/>
    <property type="molecule type" value="mRNA"/>
</dbReference>
<organism evidence="2">
    <name type="scientific">Anopheles aquasalis</name>
    <name type="common">Malaria mosquito</name>
    <dbReference type="NCBI Taxonomy" id="42839"/>
    <lineage>
        <taxon>Eukaryota</taxon>
        <taxon>Metazoa</taxon>
        <taxon>Ecdysozoa</taxon>
        <taxon>Arthropoda</taxon>
        <taxon>Hexapoda</taxon>
        <taxon>Insecta</taxon>
        <taxon>Pterygota</taxon>
        <taxon>Neoptera</taxon>
        <taxon>Endopterygota</taxon>
        <taxon>Diptera</taxon>
        <taxon>Nematocera</taxon>
        <taxon>Culicoidea</taxon>
        <taxon>Culicidae</taxon>
        <taxon>Anophelinae</taxon>
        <taxon>Anopheles</taxon>
    </lineage>
</organism>
<keyword evidence="1" id="KW-0732">Signal</keyword>
<reference evidence="2" key="1">
    <citation type="submission" date="2013-07" db="EMBL/GenBank/DDBJ databases">
        <title>Transcriptome sequencing and developmental regulation of gene expression in Anopheles aquasalis.</title>
        <authorList>
            <consortium name="Brazilian Malaria Network (MCT/CNPq/MS/SCTIE/DECIT/PRONEX 555648/2009-5) and Research Network on Bioactive Molecules from Arthropod Vectors (NAP-MOBIARVE"/>
            <consortium name="University of Sao Paulo)"/>
            <person name="Marinotti O."/>
            <person name="Ribeiro J.M.C."/>
            <person name="Costa-da-Silva A.L."/>
            <person name="Silva M.C.P."/>
            <person name="Lopes A.R."/>
            <person name="Barros M.S."/>
            <person name="Sa-Nunes A."/>
            <person name="Konjin B.B."/>
            <person name="Carvalho E."/>
            <person name="Suesdek L."/>
            <person name="Silva-Neto M.A.C."/>
            <person name="Capurro M.L."/>
        </authorList>
    </citation>
    <scope>NUCLEOTIDE SEQUENCE</scope>
    <source>
        <tissue evidence="2">Whole body</tissue>
    </source>
</reference>
<feature type="signal peptide" evidence="1">
    <location>
        <begin position="1"/>
        <end position="24"/>
    </location>
</feature>
<protein>
    <submittedName>
        <fullName evidence="2">Putative secreted protein</fullName>
    </submittedName>
</protein>
<accession>T1DUC5</accession>